<evidence type="ECO:0000259" key="2">
    <source>
        <dbReference type="PROSITE" id="PS50925"/>
    </source>
</evidence>
<keyword evidence="1" id="KW-1133">Transmembrane helix</keyword>
<evidence type="ECO:0000313" key="4">
    <source>
        <dbReference type="Proteomes" id="UP001501787"/>
    </source>
</evidence>
<comment type="caution">
    <text evidence="3">The sequence shown here is derived from an EMBL/GenBank/DDBJ whole genome shotgun (WGS) entry which is preliminary data.</text>
</comment>
<dbReference type="PROSITE" id="PS50925">
    <property type="entry name" value="BLUF"/>
    <property type="match status" value="1"/>
</dbReference>
<dbReference type="Pfam" id="PF04940">
    <property type="entry name" value="BLUF"/>
    <property type="match status" value="1"/>
</dbReference>
<evidence type="ECO:0000256" key="1">
    <source>
        <dbReference type="SAM" id="Phobius"/>
    </source>
</evidence>
<dbReference type="SUPFAM" id="SSF54975">
    <property type="entry name" value="Acylphosphatase/BLUF domain-like"/>
    <property type="match status" value="1"/>
</dbReference>
<name>A0ABN0VKY3_9GAMM</name>
<dbReference type="RefSeq" id="WP_201504132.1">
    <property type="nucleotide sequence ID" value="NZ_BAAAFR010000001.1"/>
</dbReference>
<keyword evidence="1" id="KW-0812">Transmembrane</keyword>
<feature type="domain" description="BLUF" evidence="2">
    <location>
        <begin position="20"/>
        <end position="113"/>
    </location>
</feature>
<gene>
    <name evidence="3" type="ORF">GCM10009129_03350</name>
</gene>
<dbReference type="Proteomes" id="UP001501787">
    <property type="component" value="Unassembled WGS sequence"/>
</dbReference>
<proteinExistence type="predicted"/>
<evidence type="ECO:0000313" key="3">
    <source>
        <dbReference type="EMBL" id="GAA0309491.1"/>
    </source>
</evidence>
<feature type="transmembrane region" description="Helical" evidence="1">
    <location>
        <begin position="188"/>
        <end position="208"/>
    </location>
</feature>
<keyword evidence="1" id="KW-0472">Membrane</keyword>
<dbReference type="SMART" id="SM01034">
    <property type="entry name" value="BLUF"/>
    <property type="match status" value="1"/>
</dbReference>
<reference evidence="3 4" key="1">
    <citation type="journal article" date="2019" name="Int. J. Syst. Evol. Microbiol.">
        <title>The Global Catalogue of Microorganisms (GCM) 10K type strain sequencing project: providing services to taxonomists for standard genome sequencing and annotation.</title>
        <authorList>
            <consortium name="The Broad Institute Genomics Platform"/>
            <consortium name="The Broad Institute Genome Sequencing Center for Infectious Disease"/>
            <person name="Wu L."/>
            <person name="Ma J."/>
        </authorList>
    </citation>
    <scope>NUCLEOTIDE SEQUENCE [LARGE SCALE GENOMIC DNA]</scope>
    <source>
        <strain evidence="3 4">JCM 16343</strain>
    </source>
</reference>
<accession>A0ABN0VKY3</accession>
<dbReference type="Gene3D" id="3.30.70.100">
    <property type="match status" value="1"/>
</dbReference>
<dbReference type="InterPro" id="IPR007024">
    <property type="entry name" value="BLUF_domain"/>
</dbReference>
<protein>
    <recommendedName>
        <fullName evidence="2">BLUF domain-containing protein</fullName>
    </recommendedName>
</protein>
<dbReference type="EMBL" id="BAAAFR010000001">
    <property type="protein sequence ID" value="GAA0309491.1"/>
    <property type="molecule type" value="Genomic_DNA"/>
</dbReference>
<dbReference type="InterPro" id="IPR036046">
    <property type="entry name" value="Acylphosphatase-like_dom_sf"/>
</dbReference>
<organism evidence="3 4">
    <name type="scientific">Psychrobacter aestuarii</name>
    <dbReference type="NCBI Taxonomy" id="556327"/>
    <lineage>
        <taxon>Bacteria</taxon>
        <taxon>Pseudomonadati</taxon>
        <taxon>Pseudomonadota</taxon>
        <taxon>Gammaproteobacteria</taxon>
        <taxon>Moraxellales</taxon>
        <taxon>Moraxellaceae</taxon>
        <taxon>Psychrobacter</taxon>
    </lineage>
</organism>
<sequence length="209" mass="23613">MDACHASTIDALKDVAEDTLVRLVYVSRISLTSRADVTIFDDIEDQASSHNASQNITGILCYGNGHFLQCIEGTKDKILALQKRIFEDKRHKLFKVLIAKPIAERSFTDWRMRSLFLERWLWSPATKAQAVQLSPFLPFRPHEWHEAHTSQFLNVVQSLHNPPHVRAAGVTYNAFGNMLQHVAAPHQAFLLVQAILGVLTLIAVAWMFA</sequence>
<keyword evidence="4" id="KW-1185">Reference proteome</keyword>